<sequence>MDFLRAAVINTYQKCCRDGETINLFCQRFDGQRALIPNEGKCYALFFKTLYTRAFGDGPRNLNHGQVTWTTPELLLTTTPHQREDVSALDRFNVHRCPTRRVFSYWRARTCDKASHSPIPIPLGYRGHKATATAKCAMRILVAQLGEFKSMSTSAVRLSKRI</sequence>
<dbReference type="Proteomes" id="UP000887159">
    <property type="component" value="Unassembled WGS sequence"/>
</dbReference>
<protein>
    <submittedName>
        <fullName evidence="1">Uncharacterized protein</fullName>
    </submittedName>
</protein>
<proteinExistence type="predicted"/>
<reference evidence="1" key="1">
    <citation type="submission" date="2020-08" db="EMBL/GenBank/DDBJ databases">
        <title>Multicomponent nature underlies the extraordinary mechanical properties of spider dragline silk.</title>
        <authorList>
            <person name="Kono N."/>
            <person name="Nakamura H."/>
            <person name="Mori M."/>
            <person name="Yoshida Y."/>
            <person name="Ohtoshi R."/>
            <person name="Malay A.D."/>
            <person name="Moran D.A.P."/>
            <person name="Tomita M."/>
            <person name="Numata K."/>
            <person name="Arakawa K."/>
        </authorList>
    </citation>
    <scope>NUCLEOTIDE SEQUENCE</scope>
</reference>
<keyword evidence="2" id="KW-1185">Reference proteome</keyword>
<accession>A0A8X7BM40</accession>
<evidence type="ECO:0000313" key="1">
    <source>
        <dbReference type="EMBL" id="GFY35254.1"/>
    </source>
</evidence>
<dbReference type="EMBL" id="BMAU01021430">
    <property type="protein sequence ID" value="GFY35254.1"/>
    <property type="molecule type" value="Genomic_DNA"/>
</dbReference>
<comment type="caution">
    <text evidence="1">The sequence shown here is derived from an EMBL/GenBank/DDBJ whole genome shotgun (WGS) entry which is preliminary data.</text>
</comment>
<organism evidence="1 2">
    <name type="scientific">Trichonephila clavipes</name>
    <name type="common">Golden silk orbweaver</name>
    <name type="synonym">Nephila clavipes</name>
    <dbReference type="NCBI Taxonomy" id="2585209"/>
    <lineage>
        <taxon>Eukaryota</taxon>
        <taxon>Metazoa</taxon>
        <taxon>Ecdysozoa</taxon>
        <taxon>Arthropoda</taxon>
        <taxon>Chelicerata</taxon>
        <taxon>Arachnida</taxon>
        <taxon>Araneae</taxon>
        <taxon>Araneomorphae</taxon>
        <taxon>Entelegynae</taxon>
        <taxon>Araneoidea</taxon>
        <taxon>Nephilidae</taxon>
        <taxon>Trichonephila</taxon>
    </lineage>
</organism>
<evidence type="ECO:0000313" key="2">
    <source>
        <dbReference type="Proteomes" id="UP000887159"/>
    </source>
</evidence>
<gene>
    <name evidence="1" type="ORF">TNCV_5046281</name>
</gene>
<name>A0A8X7BM40_TRICX</name>
<dbReference type="AlphaFoldDB" id="A0A8X7BM40"/>